<dbReference type="RefSeq" id="WP_265271556.1">
    <property type="nucleotide sequence ID" value="NZ_JANFAV010000023.1"/>
</dbReference>
<dbReference type="AlphaFoldDB" id="A0AA41ZD69"/>
<accession>A0AA41ZD69</accession>
<evidence type="ECO:0000313" key="3">
    <source>
        <dbReference type="Proteomes" id="UP001165565"/>
    </source>
</evidence>
<dbReference type="EMBL" id="JANFAV010000023">
    <property type="protein sequence ID" value="MCW6537488.1"/>
    <property type="molecule type" value="Genomic_DNA"/>
</dbReference>
<feature type="chain" id="PRO_5041237073" evidence="1">
    <location>
        <begin position="22"/>
        <end position="77"/>
    </location>
</feature>
<dbReference type="Proteomes" id="UP001165565">
    <property type="component" value="Unassembled WGS sequence"/>
</dbReference>
<name>A0AA41ZD69_9SPHN</name>
<gene>
    <name evidence="2" type="ORF">NEE01_22135</name>
</gene>
<comment type="caution">
    <text evidence="2">The sequence shown here is derived from an EMBL/GenBank/DDBJ whole genome shotgun (WGS) entry which is preliminary data.</text>
</comment>
<keyword evidence="1" id="KW-0732">Signal</keyword>
<keyword evidence="3" id="KW-1185">Reference proteome</keyword>
<organism evidence="2 3">
    <name type="scientific">Sphingomonas lycopersici</name>
    <dbReference type="NCBI Taxonomy" id="2951807"/>
    <lineage>
        <taxon>Bacteria</taxon>
        <taxon>Pseudomonadati</taxon>
        <taxon>Pseudomonadota</taxon>
        <taxon>Alphaproteobacteria</taxon>
        <taxon>Sphingomonadales</taxon>
        <taxon>Sphingomonadaceae</taxon>
        <taxon>Sphingomonas</taxon>
    </lineage>
</organism>
<reference evidence="2" key="1">
    <citation type="submission" date="2022-06" db="EMBL/GenBank/DDBJ databases">
        <title>Sphingomonas sp. nov. isolated from rhizosphere soil of tomato.</title>
        <authorList>
            <person name="Dong H."/>
            <person name="Gao R."/>
        </authorList>
    </citation>
    <scope>NUCLEOTIDE SEQUENCE</scope>
    <source>
        <strain evidence="2">MMSM24</strain>
    </source>
</reference>
<sequence length="77" mass="7976">MKAQFLIAATAAAIIAVPAAARTVAPAPIAPAPVSTATPSPNQRVCLVDEITGSRVPVRMCHTRAEWAKLGIDPFAK</sequence>
<protein>
    <submittedName>
        <fullName evidence="2">Uncharacterized protein</fullName>
    </submittedName>
</protein>
<proteinExistence type="predicted"/>
<evidence type="ECO:0000256" key="1">
    <source>
        <dbReference type="SAM" id="SignalP"/>
    </source>
</evidence>
<feature type="signal peptide" evidence="1">
    <location>
        <begin position="1"/>
        <end position="21"/>
    </location>
</feature>
<evidence type="ECO:0000313" key="2">
    <source>
        <dbReference type="EMBL" id="MCW6537488.1"/>
    </source>
</evidence>